<name>A0AAE9I0L2_9NEIS</name>
<dbReference type="AlphaFoldDB" id="A0AAE9I0L2"/>
<gene>
    <name evidence="1" type="ORF">LNQ82_03835</name>
</gene>
<dbReference type="EMBL" id="CP097501">
    <property type="protein sequence ID" value="URD68296.1"/>
    <property type="molecule type" value="Genomic_DNA"/>
</dbReference>
<organism evidence="1 2">
    <name type="scientific">Conchiformibius steedae DSM 2580</name>
    <dbReference type="NCBI Taxonomy" id="1121352"/>
    <lineage>
        <taxon>Bacteria</taxon>
        <taxon>Pseudomonadati</taxon>
        <taxon>Pseudomonadota</taxon>
        <taxon>Betaproteobacteria</taxon>
        <taxon>Neisseriales</taxon>
        <taxon>Neisseriaceae</taxon>
        <taxon>Conchiformibius</taxon>
    </lineage>
</organism>
<reference evidence="1" key="1">
    <citation type="submission" date="2022-05" db="EMBL/GenBank/DDBJ databases">
        <title>Alysiella filiformis genome sequencing.</title>
        <authorList>
            <person name="Viehboeck T."/>
        </authorList>
    </citation>
    <scope>NUCLEOTIDE SEQUENCE</scope>
    <source>
        <strain evidence="1">DSM 2580</strain>
    </source>
</reference>
<evidence type="ECO:0000313" key="1">
    <source>
        <dbReference type="EMBL" id="URD68296.1"/>
    </source>
</evidence>
<protein>
    <submittedName>
        <fullName evidence="1">Uncharacterized protein</fullName>
    </submittedName>
</protein>
<proteinExistence type="predicted"/>
<dbReference type="RefSeq" id="WP_034333574.1">
    <property type="nucleotide sequence ID" value="NZ_CP097501.1"/>
</dbReference>
<sequence>MRDSTEGQAGGQLSEVVKKRLLSPIKFFIKNTVFFRLFRIELPIYALQVACQNAWIKAFHAVLMWFFYLFDEKIFERGFVDVV</sequence>
<accession>A0AAE9I0L2</accession>
<dbReference type="Proteomes" id="UP001056819">
    <property type="component" value="Chromosome"/>
</dbReference>
<evidence type="ECO:0000313" key="2">
    <source>
        <dbReference type="Proteomes" id="UP001056819"/>
    </source>
</evidence>